<evidence type="ECO:0000313" key="4">
    <source>
        <dbReference type="Proteomes" id="UP001324993"/>
    </source>
</evidence>
<dbReference type="NCBIfam" id="TIGR01420">
    <property type="entry name" value="pilT_fam"/>
    <property type="match status" value="1"/>
</dbReference>
<dbReference type="Pfam" id="PF00437">
    <property type="entry name" value="T2SSE"/>
    <property type="match status" value="1"/>
</dbReference>
<organism evidence="3 4">
    <name type="scientific">Coraliomargarita algicola</name>
    <dbReference type="NCBI Taxonomy" id="3092156"/>
    <lineage>
        <taxon>Bacteria</taxon>
        <taxon>Pseudomonadati</taxon>
        <taxon>Verrucomicrobiota</taxon>
        <taxon>Opitutia</taxon>
        <taxon>Puniceicoccales</taxon>
        <taxon>Coraliomargaritaceae</taxon>
        <taxon>Coraliomargarita</taxon>
    </lineage>
</organism>
<protein>
    <submittedName>
        <fullName evidence="3">PilT/PilU family type 4a pilus ATPase</fullName>
    </submittedName>
</protein>
<dbReference type="Gene3D" id="3.30.450.90">
    <property type="match status" value="1"/>
</dbReference>
<gene>
    <name evidence="3" type="ORF">SH580_07855</name>
</gene>
<dbReference type="InterPro" id="IPR050921">
    <property type="entry name" value="T4SS_GSP_E_ATPase"/>
</dbReference>
<evidence type="ECO:0000313" key="3">
    <source>
        <dbReference type="EMBL" id="WPJ97622.1"/>
    </source>
</evidence>
<reference evidence="3 4" key="1">
    <citation type="submission" date="2023-11" db="EMBL/GenBank/DDBJ databases">
        <title>Coraliomargarita sp. nov., isolated from marine algae.</title>
        <authorList>
            <person name="Lee J.K."/>
            <person name="Baek J.H."/>
            <person name="Kim J.M."/>
            <person name="Choi D.G."/>
            <person name="Jeon C.O."/>
        </authorList>
    </citation>
    <scope>NUCLEOTIDE SEQUENCE [LARGE SCALE GENOMIC DNA]</scope>
    <source>
        <strain evidence="3 4">J2-16</strain>
    </source>
</reference>
<sequence length="454" mass="50081">MRPEIHWLLHFCSDNELLTTAQITGMAANLDPETDIHSVAKLLTNTGWVTDSEFLQGAVDAALQNVQEGFELPEIPGISAEIESTAEGFPTFSSFEEMSDAELLLALKKLFIQCQKIGASDLHITGGARPRIRHHRRIVYLSNTPLSDELARRMNLILLNDAQRKQFETDWDLDYALTIDNEDTASGMRFRANLMEQKNGISGVYRVVADHIMSLEELGFPNAPDIRKLLAYHNGIILVTGPAGSGKTTTLASLVNELNQSRQEHIITVEDPIEVMQESANSIVTQRQIGDHTQSFNSALKSALREDPDIIVIGEMRDLETIEMAITAAETGHLVIATMHTRDASSTLNRLLDVFPPRQQNQIRAMAAGSLRGILCQRLLPSVDDEVVLACELLVNTNAVANIIRDGKDSGLNNAMQSGKKHGMRTMNDSVKELLEQGKISPETAAEHTDNAED</sequence>
<dbReference type="EMBL" id="CP138858">
    <property type="protein sequence ID" value="WPJ97622.1"/>
    <property type="molecule type" value="Genomic_DNA"/>
</dbReference>
<accession>A0ABZ0RNC8</accession>
<dbReference type="PROSITE" id="PS00662">
    <property type="entry name" value="T2SP_E"/>
    <property type="match status" value="1"/>
</dbReference>
<dbReference type="Gene3D" id="3.40.50.300">
    <property type="entry name" value="P-loop containing nucleotide triphosphate hydrolases"/>
    <property type="match status" value="1"/>
</dbReference>
<name>A0ABZ0RNC8_9BACT</name>
<dbReference type="PANTHER" id="PTHR30486:SF6">
    <property type="entry name" value="TYPE IV PILUS RETRACTATION ATPASE PILT"/>
    <property type="match status" value="1"/>
</dbReference>
<evidence type="ECO:0000259" key="2">
    <source>
        <dbReference type="PROSITE" id="PS00662"/>
    </source>
</evidence>
<evidence type="ECO:0000256" key="1">
    <source>
        <dbReference type="ARBA" id="ARBA00006611"/>
    </source>
</evidence>
<dbReference type="RefSeq" id="WP_319834460.1">
    <property type="nucleotide sequence ID" value="NZ_CP138858.1"/>
</dbReference>
<dbReference type="PANTHER" id="PTHR30486">
    <property type="entry name" value="TWITCHING MOTILITY PROTEIN PILT"/>
    <property type="match status" value="1"/>
</dbReference>
<feature type="domain" description="Bacterial type II secretion system protein E" evidence="2">
    <location>
        <begin position="304"/>
        <end position="318"/>
    </location>
</feature>
<dbReference type="InterPro" id="IPR001482">
    <property type="entry name" value="T2SS/T4SS_dom"/>
</dbReference>
<dbReference type="InterPro" id="IPR027417">
    <property type="entry name" value="P-loop_NTPase"/>
</dbReference>
<dbReference type="SUPFAM" id="SSF52540">
    <property type="entry name" value="P-loop containing nucleoside triphosphate hydrolases"/>
    <property type="match status" value="1"/>
</dbReference>
<dbReference type="InterPro" id="IPR003593">
    <property type="entry name" value="AAA+_ATPase"/>
</dbReference>
<keyword evidence="4" id="KW-1185">Reference proteome</keyword>
<dbReference type="CDD" id="cd01131">
    <property type="entry name" value="PilT"/>
    <property type="match status" value="1"/>
</dbReference>
<comment type="similarity">
    <text evidence="1">Belongs to the GSP E family.</text>
</comment>
<dbReference type="SMART" id="SM00382">
    <property type="entry name" value="AAA"/>
    <property type="match status" value="1"/>
</dbReference>
<dbReference type="InterPro" id="IPR006321">
    <property type="entry name" value="PilT/PilU"/>
</dbReference>
<proteinExistence type="inferred from homology"/>
<dbReference type="Proteomes" id="UP001324993">
    <property type="component" value="Chromosome"/>
</dbReference>